<comment type="subcellular location">
    <subcellularLocation>
        <location evidence="1">Membrane</location>
        <topology evidence="1">Multi-pass membrane protein</topology>
    </subcellularLocation>
</comment>
<dbReference type="EMBL" id="VCAZ01000240">
    <property type="protein sequence ID" value="TTM35979.1"/>
    <property type="molecule type" value="Genomic_DNA"/>
</dbReference>
<dbReference type="InterPro" id="IPR037272">
    <property type="entry name" value="SNS_sf"/>
</dbReference>
<evidence type="ECO:0000313" key="9">
    <source>
        <dbReference type="Proteomes" id="UP000319801"/>
    </source>
</evidence>
<dbReference type="OrthoDB" id="406368at2759"/>
<dbReference type="InterPro" id="IPR000175">
    <property type="entry name" value="Na/ntran_symport"/>
</dbReference>
<keyword evidence="9" id="KW-1185">Reference proteome</keyword>
<dbReference type="Pfam" id="PF07004">
    <property type="entry name" value="SHIPPO-rpt"/>
    <property type="match status" value="3"/>
</dbReference>
<dbReference type="GO" id="GO:0015816">
    <property type="term" value="P:glycine transport"/>
    <property type="evidence" value="ECO:0007669"/>
    <property type="project" value="TreeGrafter"/>
</dbReference>
<evidence type="ECO:0000256" key="4">
    <source>
        <dbReference type="ARBA" id="ARBA00022989"/>
    </source>
</evidence>
<feature type="transmembrane region" description="Helical" evidence="7">
    <location>
        <begin position="245"/>
        <end position="268"/>
    </location>
</feature>
<dbReference type="Pfam" id="PF00209">
    <property type="entry name" value="SNF"/>
    <property type="match status" value="1"/>
</dbReference>
<evidence type="ECO:0000256" key="3">
    <source>
        <dbReference type="ARBA" id="ARBA00022692"/>
    </source>
</evidence>
<dbReference type="InterPro" id="IPR010736">
    <property type="entry name" value="SHIPPO-rpt"/>
</dbReference>
<feature type="compositionally biased region" description="Polar residues" evidence="6">
    <location>
        <begin position="213"/>
        <end position="229"/>
    </location>
</feature>
<dbReference type="GO" id="GO:0005298">
    <property type="term" value="F:proline:sodium symporter activity"/>
    <property type="evidence" value="ECO:0007669"/>
    <property type="project" value="TreeGrafter"/>
</dbReference>
<dbReference type="GO" id="GO:1904271">
    <property type="term" value="P:L-proline import across plasma membrane"/>
    <property type="evidence" value="ECO:0007669"/>
    <property type="project" value="TreeGrafter"/>
</dbReference>
<gene>
    <name evidence="8" type="ORF">Baya_15841</name>
</gene>
<evidence type="ECO:0000256" key="5">
    <source>
        <dbReference type="ARBA" id="ARBA00023136"/>
    </source>
</evidence>
<dbReference type="PANTHER" id="PTHR11616:SF44">
    <property type="entry name" value="SODIUM- AND CHLORIDE-DEPENDENT TRANSPORTER XTRP3"/>
    <property type="match status" value="1"/>
</dbReference>
<feature type="region of interest" description="Disordered" evidence="6">
    <location>
        <begin position="201"/>
        <end position="230"/>
    </location>
</feature>
<evidence type="ECO:0000256" key="2">
    <source>
        <dbReference type="ARBA" id="ARBA00022448"/>
    </source>
</evidence>
<evidence type="ECO:0000256" key="6">
    <source>
        <dbReference type="SAM" id="MobiDB-lite"/>
    </source>
</evidence>
<dbReference type="PANTHER" id="PTHR11616">
    <property type="entry name" value="SODIUM/CHLORIDE DEPENDENT TRANSPORTER"/>
    <property type="match status" value="1"/>
</dbReference>
<dbReference type="GO" id="GO:0015193">
    <property type="term" value="F:L-proline transmembrane transporter activity"/>
    <property type="evidence" value="ECO:0007669"/>
    <property type="project" value="TreeGrafter"/>
</dbReference>
<dbReference type="PROSITE" id="PS50267">
    <property type="entry name" value="NA_NEUROTRAN_SYMP_3"/>
    <property type="match status" value="1"/>
</dbReference>
<feature type="transmembrane region" description="Helical" evidence="7">
    <location>
        <begin position="289"/>
        <end position="308"/>
    </location>
</feature>
<feature type="region of interest" description="Disordered" evidence="6">
    <location>
        <begin position="117"/>
        <end position="149"/>
    </location>
</feature>
<dbReference type="SUPFAM" id="SSF161070">
    <property type="entry name" value="SNF-like"/>
    <property type="match status" value="1"/>
</dbReference>
<proteinExistence type="predicted"/>
<reference evidence="8 9" key="1">
    <citation type="journal article" date="2019" name="Genome Biol. Evol.">
        <title>Whole-Genome Sequencing of the Giant Devil Catfish, Bagarius yarrelli.</title>
        <authorList>
            <person name="Jiang W."/>
            <person name="Lv Y."/>
            <person name="Cheng L."/>
            <person name="Yang K."/>
            <person name="Chao B."/>
            <person name="Wang X."/>
            <person name="Li Y."/>
            <person name="Pan X."/>
            <person name="You X."/>
            <person name="Zhang Y."/>
            <person name="Yang J."/>
            <person name="Li J."/>
            <person name="Zhang X."/>
            <person name="Liu S."/>
            <person name="Sun C."/>
            <person name="Yang J."/>
            <person name="Shi Q."/>
        </authorList>
    </citation>
    <scope>NUCLEOTIDE SEQUENCE [LARGE SCALE GENOMIC DNA]</scope>
    <source>
        <strain evidence="8">JWS20170419001</strain>
        <tissue evidence="8">Muscle</tissue>
    </source>
</reference>
<organism evidence="8 9">
    <name type="scientific">Bagarius yarrelli</name>
    <name type="common">Goonch</name>
    <name type="synonym">Bagrus yarrelli</name>
    <dbReference type="NCBI Taxonomy" id="175774"/>
    <lineage>
        <taxon>Eukaryota</taxon>
        <taxon>Metazoa</taxon>
        <taxon>Chordata</taxon>
        <taxon>Craniata</taxon>
        <taxon>Vertebrata</taxon>
        <taxon>Euteleostomi</taxon>
        <taxon>Actinopterygii</taxon>
        <taxon>Neopterygii</taxon>
        <taxon>Teleostei</taxon>
        <taxon>Ostariophysi</taxon>
        <taxon>Siluriformes</taxon>
        <taxon>Sisoridae</taxon>
        <taxon>Sisorinae</taxon>
        <taxon>Bagarius</taxon>
    </lineage>
</organism>
<evidence type="ECO:0000313" key="8">
    <source>
        <dbReference type="EMBL" id="TTM35979.1"/>
    </source>
</evidence>
<protein>
    <submittedName>
        <fullName evidence="8">Sodium-and chloride-dependent transporter XTRP3B</fullName>
    </submittedName>
</protein>
<keyword evidence="3 7" id="KW-0812">Transmembrane</keyword>
<name>A0A556VCS9_BAGYA</name>
<keyword evidence="2" id="KW-0813">Transport</keyword>
<accession>A0A556VCS9</accession>
<dbReference type="AlphaFoldDB" id="A0A556VCS9"/>
<keyword evidence="5 7" id="KW-0472">Membrane</keyword>
<dbReference type="GO" id="GO:0016324">
    <property type="term" value="C:apical plasma membrane"/>
    <property type="evidence" value="ECO:0007669"/>
    <property type="project" value="TreeGrafter"/>
</dbReference>
<evidence type="ECO:0000256" key="7">
    <source>
        <dbReference type="SAM" id="Phobius"/>
    </source>
</evidence>
<dbReference type="Proteomes" id="UP000319801">
    <property type="component" value="Unassembled WGS sequence"/>
</dbReference>
<evidence type="ECO:0000256" key="1">
    <source>
        <dbReference type="ARBA" id="ARBA00004141"/>
    </source>
</evidence>
<sequence>MRCTQRFSDPSSVAGFGSVAVDSQRLVMYSRAGRVTDLCSKSSSPAGVGPGSYTIQRSALNRSDSFAPFLSLSSRPSVFHLINSEQCSPGPAHYNGVLTWAPVPGGGSLQNRSRRFKESESNIPGPGTYDIIQPWGKKHHLPSTQDRGNKVEKKWEQSCTNPSAVFKSTLQRMSAPGAVQDTPSPGTYNVQDAYEKVFGRRGRTEPRSKAAQKRQSSFISTAPRNSTVHSDPHVPGCDLLPFSDLVLIGIVRGVTLHGALNGLKYMFIQRFERDIEDMLGHRPNWYWKIMWIFVSPFLLISLFTFYIINYIQGGTPTYQAWDKTTGKSLKMEYPVYGQIFIGLLIVSSVSCVPIAAIYTFCLGHKRSAKVCEEVNTVSFTMTPKQAVRNPSSPATL</sequence>
<feature type="transmembrane region" description="Helical" evidence="7">
    <location>
        <begin position="335"/>
        <end position="360"/>
    </location>
</feature>
<keyword evidence="4 7" id="KW-1133">Transmembrane helix</keyword>
<comment type="caution">
    <text evidence="8">The sequence shown here is derived from an EMBL/GenBank/DDBJ whole genome shotgun (WGS) entry which is preliminary data.</text>
</comment>